<protein>
    <recommendedName>
        <fullName evidence="2">Succinate dehydrogenase assembly factor 4, mitochondrial</fullName>
    </recommendedName>
</protein>
<gene>
    <name evidence="5" type="primary">SDHAF4</name>
</gene>
<feature type="compositionally biased region" description="Basic and acidic residues" evidence="3">
    <location>
        <begin position="230"/>
        <end position="243"/>
    </location>
</feature>
<reference evidence="5" key="1">
    <citation type="submission" date="2025-08" db="UniProtKB">
        <authorList>
            <consortium name="RefSeq"/>
        </authorList>
    </citation>
    <scope>IDENTIFICATION</scope>
    <source>
        <tissue evidence="5">Brain</tissue>
    </source>
</reference>
<dbReference type="GeneID" id="101686907"/>
<dbReference type="PANTHER" id="PTHR28524:SF3">
    <property type="entry name" value="SUCCINATE DEHYDROGENASE ASSEMBLY FACTOR 4, MITOCHONDRIAL"/>
    <property type="match status" value="1"/>
</dbReference>
<feature type="region of interest" description="Disordered" evidence="3">
    <location>
        <begin position="57"/>
        <end position="114"/>
    </location>
</feature>
<dbReference type="Proteomes" id="UP000000715">
    <property type="component" value="Unplaced"/>
</dbReference>
<dbReference type="KEGG" id="mpuf:101686907"/>
<evidence type="ECO:0000256" key="1">
    <source>
        <dbReference type="ARBA" id="ARBA00005701"/>
    </source>
</evidence>
<proteinExistence type="inferred from homology"/>
<dbReference type="InterPro" id="IPR012875">
    <property type="entry name" value="SDHF4"/>
</dbReference>
<dbReference type="Pfam" id="PF07896">
    <property type="entry name" value="DUF1674"/>
    <property type="match status" value="1"/>
</dbReference>
<evidence type="ECO:0000313" key="5">
    <source>
        <dbReference type="RefSeq" id="XP_004769362.2"/>
    </source>
</evidence>
<evidence type="ECO:0000313" key="4">
    <source>
        <dbReference type="Proteomes" id="UP000000715"/>
    </source>
</evidence>
<dbReference type="GO" id="GO:0005739">
    <property type="term" value="C:mitochondrion"/>
    <property type="evidence" value="ECO:0007669"/>
    <property type="project" value="TreeGrafter"/>
</dbReference>
<feature type="compositionally biased region" description="Basic and acidic residues" evidence="3">
    <location>
        <begin position="188"/>
        <end position="222"/>
    </location>
</feature>
<accession>A0A8U0N676</accession>
<dbReference type="GO" id="GO:0034553">
    <property type="term" value="P:mitochondrial respiratory chain complex II assembly"/>
    <property type="evidence" value="ECO:0007669"/>
    <property type="project" value="TreeGrafter"/>
</dbReference>
<evidence type="ECO:0000256" key="3">
    <source>
        <dbReference type="SAM" id="MobiDB-lite"/>
    </source>
</evidence>
<dbReference type="CTD" id="135154"/>
<dbReference type="RefSeq" id="XP_004769362.2">
    <property type="nucleotide sequence ID" value="XM_004769305.3"/>
</dbReference>
<sequence>MLQASLELLEFMGQLAELLPQQPGPDGKPFLALLFTPNCHLSGHLKADALHEPFLQTAPDASADSEGELRKPRPGPASRRAHPSRRRPRPITSRPRPITSRPHLPRAPPLLRGGLRSAPLAPRLLAWTHGDAAGFGTMSVSRLVRLLGCVPATAWRAARSPLSCHSVRKMSSQGEKSKPIKQSLKKPKLPEGRFDAPDSNLEKEPLTKFPDDVNPVTKEKGGPRGPEPTRYGDWERKGRCIDF</sequence>
<feature type="region of interest" description="Disordered" evidence="3">
    <location>
        <begin position="164"/>
        <end position="243"/>
    </location>
</feature>
<dbReference type="PANTHER" id="PTHR28524">
    <property type="entry name" value="SUCCINATE DEHYDROGENASE ASSEMBLY FACTOR 4, MITOCHONDRIAL"/>
    <property type="match status" value="1"/>
</dbReference>
<evidence type="ECO:0000256" key="2">
    <source>
        <dbReference type="ARBA" id="ARBA00022170"/>
    </source>
</evidence>
<feature type="compositionally biased region" description="Low complexity" evidence="3">
    <location>
        <begin position="90"/>
        <end position="102"/>
    </location>
</feature>
<dbReference type="OrthoDB" id="201362at2759"/>
<organism evidence="4 5">
    <name type="scientific">Mustela putorius furo</name>
    <name type="common">European domestic ferret</name>
    <name type="synonym">Mustela furo</name>
    <dbReference type="NCBI Taxonomy" id="9669"/>
    <lineage>
        <taxon>Eukaryota</taxon>
        <taxon>Metazoa</taxon>
        <taxon>Chordata</taxon>
        <taxon>Craniata</taxon>
        <taxon>Vertebrata</taxon>
        <taxon>Euteleostomi</taxon>
        <taxon>Mammalia</taxon>
        <taxon>Eutheria</taxon>
        <taxon>Laurasiatheria</taxon>
        <taxon>Carnivora</taxon>
        <taxon>Caniformia</taxon>
        <taxon>Musteloidea</taxon>
        <taxon>Mustelidae</taxon>
        <taxon>Mustelinae</taxon>
        <taxon>Mustela</taxon>
    </lineage>
</organism>
<feature type="compositionally biased region" description="Basic residues" evidence="3">
    <location>
        <begin position="79"/>
        <end position="89"/>
    </location>
</feature>
<dbReference type="AlphaFoldDB" id="A0A8U0N676"/>
<comment type="similarity">
    <text evidence="1">Belongs to the SDHAF4 family.</text>
</comment>
<keyword evidence="4" id="KW-1185">Reference proteome</keyword>
<name>A0A8U0N676_MUSPF</name>